<name>A0A381UFX5_9ZZZZ</name>
<proteinExistence type="predicted"/>
<organism evidence="1">
    <name type="scientific">marine metagenome</name>
    <dbReference type="NCBI Taxonomy" id="408172"/>
    <lineage>
        <taxon>unclassified sequences</taxon>
        <taxon>metagenomes</taxon>
        <taxon>ecological metagenomes</taxon>
    </lineage>
</organism>
<sequence>MGDGKKKSNDAFLEKLSLYQRYLAERDEVLRHKWLESEGAGRDIGFERALMDWVLNHRAKWRKSRQAAGE</sequence>
<dbReference type="EMBL" id="UINC01006369">
    <property type="protein sequence ID" value="SVA27102.1"/>
    <property type="molecule type" value="Genomic_DNA"/>
</dbReference>
<evidence type="ECO:0000313" key="1">
    <source>
        <dbReference type="EMBL" id="SVA27102.1"/>
    </source>
</evidence>
<gene>
    <name evidence="1" type="ORF">METZ01_LOCUS79956</name>
</gene>
<evidence type="ECO:0008006" key="2">
    <source>
        <dbReference type="Google" id="ProtNLM"/>
    </source>
</evidence>
<dbReference type="AlphaFoldDB" id="A0A381UFX5"/>
<protein>
    <recommendedName>
        <fullName evidence="2">DUF4032 domain-containing protein</fullName>
    </recommendedName>
</protein>
<reference evidence="1" key="1">
    <citation type="submission" date="2018-05" db="EMBL/GenBank/DDBJ databases">
        <authorList>
            <person name="Lanie J.A."/>
            <person name="Ng W.-L."/>
            <person name="Kazmierczak K.M."/>
            <person name="Andrzejewski T.M."/>
            <person name="Davidsen T.M."/>
            <person name="Wayne K.J."/>
            <person name="Tettelin H."/>
            <person name="Glass J.I."/>
            <person name="Rusch D."/>
            <person name="Podicherti R."/>
            <person name="Tsui H.-C.T."/>
            <person name="Winkler M.E."/>
        </authorList>
    </citation>
    <scope>NUCLEOTIDE SEQUENCE</scope>
</reference>
<accession>A0A381UFX5</accession>